<evidence type="ECO:0000313" key="2">
    <source>
        <dbReference type="EMBL" id="CUI14620.1"/>
    </source>
</evidence>
<evidence type="ECO:0000313" key="3">
    <source>
        <dbReference type="Proteomes" id="UP000051952"/>
    </source>
</evidence>
<sequence length="90" mass="9735">MDCRPRPSLRRPTPASRSSPTLTTTPTSACLVPPAPLVPARRRTPRLPSATWSAPSRPFARSNSRAFFRSSSPLPSVPSVGANTLDVVRR</sequence>
<keyword evidence="3" id="KW-1185">Reference proteome</keyword>
<evidence type="ECO:0000256" key="1">
    <source>
        <dbReference type="SAM" id="MobiDB-lite"/>
    </source>
</evidence>
<proteinExistence type="predicted"/>
<accession>A0A0S4KG33</accession>
<feature type="compositionally biased region" description="Low complexity" evidence="1">
    <location>
        <begin position="10"/>
        <end position="32"/>
    </location>
</feature>
<feature type="compositionally biased region" description="Low complexity" evidence="1">
    <location>
        <begin position="53"/>
        <end position="80"/>
    </location>
</feature>
<protein>
    <submittedName>
        <fullName evidence="2">Uncharacterized protein</fullName>
    </submittedName>
</protein>
<dbReference type="VEuPathDB" id="TriTrypDB:BSAL_08450"/>
<dbReference type="EMBL" id="CYKH01001435">
    <property type="protein sequence ID" value="CUI14620.1"/>
    <property type="molecule type" value="Genomic_DNA"/>
</dbReference>
<name>A0A0S4KG33_BODSA</name>
<organism evidence="2 3">
    <name type="scientific">Bodo saltans</name>
    <name type="common">Flagellated protozoan</name>
    <dbReference type="NCBI Taxonomy" id="75058"/>
    <lineage>
        <taxon>Eukaryota</taxon>
        <taxon>Discoba</taxon>
        <taxon>Euglenozoa</taxon>
        <taxon>Kinetoplastea</taxon>
        <taxon>Metakinetoplastina</taxon>
        <taxon>Eubodonida</taxon>
        <taxon>Bodonidae</taxon>
        <taxon>Bodo</taxon>
    </lineage>
</organism>
<gene>
    <name evidence="2" type="ORF">BSAL_08450</name>
</gene>
<dbReference type="Proteomes" id="UP000051952">
    <property type="component" value="Unassembled WGS sequence"/>
</dbReference>
<dbReference type="AlphaFoldDB" id="A0A0S4KG33"/>
<reference evidence="3" key="1">
    <citation type="submission" date="2015-09" db="EMBL/GenBank/DDBJ databases">
        <authorList>
            <consortium name="Pathogen Informatics"/>
        </authorList>
    </citation>
    <scope>NUCLEOTIDE SEQUENCE [LARGE SCALE GENOMIC DNA]</scope>
    <source>
        <strain evidence="3">Lake Konstanz</strain>
    </source>
</reference>
<feature type="region of interest" description="Disordered" evidence="1">
    <location>
        <begin position="1"/>
        <end position="90"/>
    </location>
</feature>